<comment type="caution">
    <text evidence="1">The sequence shown here is derived from an EMBL/GenBank/DDBJ whole genome shotgun (WGS) entry which is preliminary data.</text>
</comment>
<evidence type="ECO:0000313" key="1">
    <source>
        <dbReference type="EMBL" id="KAF9509544.1"/>
    </source>
</evidence>
<keyword evidence="2" id="KW-1185">Reference proteome</keyword>
<sequence>MANMNREFRYFKECRRRADHDNAGYDLLRQREPSRSPSRTILAEGRNCLCYKLSLRIDGLT</sequence>
<gene>
    <name evidence="1" type="ORF">BS47DRAFT_1349071</name>
</gene>
<feature type="non-terminal residue" evidence="1">
    <location>
        <position position="61"/>
    </location>
</feature>
<dbReference type="EMBL" id="MU129033">
    <property type="protein sequence ID" value="KAF9509544.1"/>
    <property type="molecule type" value="Genomic_DNA"/>
</dbReference>
<organism evidence="1 2">
    <name type="scientific">Hydnum rufescens UP504</name>
    <dbReference type="NCBI Taxonomy" id="1448309"/>
    <lineage>
        <taxon>Eukaryota</taxon>
        <taxon>Fungi</taxon>
        <taxon>Dikarya</taxon>
        <taxon>Basidiomycota</taxon>
        <taxon>Agaricomycotina</taxon>
        <taxon>Agaricomycetes</taxon>
        <taxon>Cantharellales</taxon>
        <taxon>Hydnaceae</taxon>
        <taxon>Hydnum</taxon>
    </lineage>
</organism>
<accession>A0A9P6DSH5</accession>
<proteinExistence type="predicted"/>
<reference evidence="1" key="1">
    <citation type="journal article" date="2020" name="Nat. Commun.">
        <title>Large-scale genome sequencing of mycorrhizal fungi provides insights into the early evolution of symbiotic traits.</title>
        <authorList>
            <person name="Miyauchi S."/>
            <person name="Kiss E."/>
            <person name="Kuo A."/>
            <person name="Drula E."/>
            <person name="Kohler A."/>
            <person name="Sanchez-Garcia M."/>
            <person name="Morin E."/>
            <person name="Andreopoulos B."/>
            <person name="Barry K.W."/>
            <person name="Bonito G."/>
            <person name="Buee M."/>
            <person name="Carver A."/>
            <person name="Chen C."/>
            <person name="Cichocki N."/>
            <person name="Clum A."/>
            <person name="Culley D."/>
            <person name="Crous P.W."/>
            <person name="Fauchery L."/>
            <person name="Girlanda M."/>
            <person name="Hayes R.D."/>
            <person name="Keri Z."/>
            <person name="LaButti K."/>
            <person name="Lipzen A."/>
            <person name="Lombard V."/>
            <person name="Magnuson J."/>
            <person name="Maillard F."/>
            <person name="Murat C."/>
            <person name="Nolan M."/>
            <person name="Ohm R.A."/>
            <person name="Pangilinan J."/>
            <person name="Pereira M.F."/>
            <person name="Perotto S."/>
            <person name="Peter M."/>
            <person name="Pfister S."/>
            <person name="Riley R."/>
            <person name="Sitrit Y."/>
            <person name="Stielow J.B."/>
            <person name="Szollosi G."/>
            <person name="Zifcakova L."/>
            <person name="Stursova M."/>
            <person name="Spatafora J.W."/>
            <person name="Tedersoo L."/>
            <person name="Vaario L.M."/>
            <person name="Yamada A."/>
            <person name="Yan M."/>
            <person name="Wang P."/>
            <person name="Xu J."/>
            <person name="Bruns T."/>
            <person name="Baldrian P."/>
            <person name="Vilgalys R."/>
            <person name="Dunand C."/>
            <person name="Henrissat B."/>
            <person name="Grigoriev I.V."/>
            <person name="Hibbett D."/>
            <person name="Nagy L.G."/>
            <person name="Martin F.M."/>
        </authorList>
    </citation>
    <scope>NUCLEOTIDE SEQUENCE</scope>
    <source>
        <strain evidence="1">UP504</strain>
    </source>
</reference>
<dbReference type="Proteomes" id="UP000886523">
    <property type="component" value="Unassembled WGS sequence"/>
</dbReference>
<name>A0A9P6DSH5_9AGAM</name>
<evidence type="ECO:0000313" key="2">
    <source>
        <dbReference type="Proteomes" id="UP000886523"/>
    </source>
</evidence>
<protein>
    <submittedName>
        <fullName evidence="1">Uncharacterized protein</fullName>
    </submittedName>
</protein>
<dbReference type="AlphaFoldDB" id="A0A9P6DSH5"/>